<dbReference type="InterPro" id="IPR009057">
    <property type="entry name" value="Homeodomain-like_sf"/>
</dbReference>
<sequence>MSAKREMYMKEKNSSLAILREPFIAGTDENLSPVMHHLWKLEGGAIYFCRKGWAHATIDLKDYEIVENTQVVLLPGTIIRINGCSSDFTASFFGFPKEMFMEACMRFEPIFFRFIKEQPCYVLPQENTGAINGLIHATTAIYNDRENRFRNQIAKNHLQSFMLDIYDKCYRHFDRREIEGGSRQDEIFKNFVALVHENCISQREVTFYANKLCISTKYLTGICKSVTRDSAKKIIDDFAILEIKVLLQSTELTIQEIADRLGFPDQSYLGRYFKRHEGISPKEYQSKYSM</sequence>
<dbReference type="PANTHER" id="PTHR43280:SF32">
    <property type="entry name" value="TRANSCRIPTIONAL REGULATORY PROTEIN"/>
    <property type="match status" value="1"/>
</dbReference>
<dbReference type="AlphaFoldDB" id="K5CGT5"/>
<comment type="caution">
    <text evidence="5">The sequence shown here is derived from an EMBL/GenBank/DDBJ whole genome shotgun (WGS) entry which is preliminary data.</text>
</comment>
<dbReference type="PROSITE" id="PS01124">
    <property type="entry name" value="HTH_ARAC_FAMILY_2"/>
    <property type="match status" value="1"/>
</dbReference>
<evidence type="ECO:0000313" key="6">
    <source>
        <dbReference type="Proteomes" id="UP000007995"/>
    </source>
</evidence>
<dbReference type="Pfam" id="PF12833">
    <property type="entry name" value="HTH_18"/>
    <property type="match status" value="1"/>
</dbReference>
<reference evidence="5 6" key="1">
    <citation type="submission" date="2012-02" db="EMBL/GenBank/DDBJ databases">
        <title>The Genome Sequence of Bacteroides finegoldii CL09T03C10.</title>
        <authorList>
            <consortium name="The Broad Institute Genome Sequencing Platform"/>
            <person name="Earl A."/>
            <person name="Ward D."/>
            <person name="Feldgarden M."/>
            <person name="Gevers D."/>
            <person name="Zitomersky N.L."/>
            <person name="Coyne M.J."/>
            <person name="Comstock L.E."/>
            <person name="Young S.K."/>
            <person name="Zeng Q."/>
            <person name="Gargeya S."/>
            <person name="Fitzgerald M."/>
            <person name="Haas B."/>
            <person name="Abouelleil A."/>
            <person name="Alvarado L."/>
            <person name="Arachchi H.M."/>
            <person name="Berlin A."/>
            <person name="Chapman S.B."/>
            <person name="Gearin G."/>
            <person name="Goldberg J."/>
            <person name="Griggs A."/>
            <person name="Gujja S."/>
            <person name="Hansen M."/>
            <person name="Heiman D."/>
            <person name="Howarth C."/>
            <person name="Larimer J."/>
            <person name="Lui A."/>
            <person name="MacDonald P.J.P."/>
            <person name="McCowen C."/>
            <person name="Montmayeur A."/>
            <person name="Murphy C."/>
            <person name="Neiman D."/>
            <person name="Pearson M."/>
            <person name="Priest M."/>
            <person name="Roberts A."/>
            <person name="Saif S."/>
            <person name="Shea T."/>
            <person name="Sisk P."/>
            <person name="Stolte C."/>
            <person name="Sykes S."/>
            <person name="Wortman J."/>
            <person name="Nusbaum C."/>
            <person name="Birren B."/>
        </authorList>
    </citation>
    <scope>NUCLEOTIDE SEQUENCE [LARGE SCALE GENOMIC DNA]</scope>
    <source>
        <strain evidence="5 6">CL09T03C10</strain>
    </source>
</reference>
<protein>
    <recommendedName>
        <fullName evidence="4">HTH araC/xylS-type domain-containing protein</fullName>
    </recommendedName>
</protein>
<evidence type="ECO:0000256" key="3">
    <source>
        <dbReference type="ARBA" id="ARBA00023163"/>
    </source>
</evidence>
<gene>
    <name evidence="5" type="ORF">HMPREF1057_03699</name>
</gene>
<dbReference type="Proteomes" id="UP000007995">
    <property type="component" value="Unassembled WGS sequence"/>
</dbReference>
<accession>K5CGT5</accession>
<keyword evidence="2" id="KW-0238">DNA-binding</keyword>
<organism evidence="5 6">
    <name type="scientific">Bacteroides finegoldii CL09T03C10</name>
    <dbReference type="NCBI Taxonomy" id="997888"/>
    <lineage>
        <taxon>Bacteria</taxon>
        <taxon>Pseudomonadati</taxon>
        <taxon>Bacteroidota</taxon>
        <taxon>Bacteroidia</taxon>
        <taxon>Bacteroidales</taxon>
        <taxon>Bacteroidaceae</taxon>
        <taxon>Bacteroides</taxon>
    </lineage>
</organism>
<proteinExistence type="predicted"/>
<dbReference type="EMBL" id="AGXW01000014">
    <property type="protein sequence ID" value="EKJ88946.1"/>
    <property type="molecule type" value="Genomic_DNA"/>
</dbReference>
<evidence type="ECO:0000256" key="2">
    <source>
        <dbReference type="ARBA" id="ARBA00023125"/>
    </source>
</evidence>
<dbReference type="PANTHER" id="PTHR43280">
    <property type="entry name" value="ARAC-FAMILY TRANSCRIPTIONAL REGULATOR"/>
    <property type="match status" value="1"/>
</dbReference>
<evidence type="ECO:0000259" key="4">
    <source>
        <dbReference type="PROSITE" id="PS01124"/>
    </source>
</evidence>
<keyword evidence="3" id="KW-0804">Transcription</keyword>
<feature type="domain" description="HTH araC/xylS-type" evidence="4">
    <location>
        <begin position="189"/>
        <end position="287"/>
    </location>
</feature>
<name>K5CGT5_9BACE</name>
<dbReference type="GO" id="GO:0003700">
    <property type="term" value="F:DNA-binding transcription factor activity"/>
    <property type="evidence" value="ECO:0007669"/>
    <property type="project" value="InterPro"/>
</dbReference>
<evidence type="ECO:0000313" key="5">
    <source>
        <dbReference type="EMBL" id="EKJ88946.1"/>
    </source>
</evidence>
<evidence type="ECO:0000256" key="1">
    <source>
        <dbReference type="ARBA" id="ARBA00023015"/>
    </source>
</evidence>
<dbReference type="SMART" id="SM00342">
    <property type="entry name" value="HTH_ARAC"/>
    <property type="match status" value="1"/>
</dbReference>
<dbReference type="InterPro" id="IPR018060">
    <property type="entry name" value="HTH_AraC"/>
</dbReference>
<dbReference type="SUPFAM" id="SSF46689">
    <property type="entry name" value="Homeodomain-like"/>
    <property type="match status" value="1"/>
</dbReference>
<dbReference type="Gene3D" id="1.10.10.60">
    <property type="entry name" value="Homeodomain-like"/>
    <property type="match status" value="1"/>
</dbReference>
<dbReference type="HOGENOM" id="CLU_000445_88_2_10"/>
<dbReference type="GO" id="GO:0043565">
    <property type="term" value="F:sequence-specific DNA binding"/>
    <property type="evidence" value="ECO:0007669"/>
    <property type="project" value="InterPro"/>
</dbReference>
<keyword evidence="1" id="KW-0805">Transcription regulation</keyword>